<evidence type="ECO:0000313" key="1">
    <source>
        <dbReference type="EMBL" id="ANZ49551.1"/>
    </source>
</evidence>
<sequence length="81" mass="9024">MELVYTDKNHEVIDSYRVISCSKNLGDVETVVITSAGKVALLLSNGLSQPNLSDFSLHLAHSDKDRINRRVNVVDNHVQPH</sequence>
<dbReference type="GeneID" id="29062043"/>
<organism evidence="1 2">
    <name type="scientific">Erwinia phage vB_EamM_Kwan</name>
    <dbReference type="NCBI Taxonomy" id="1883374"/>
    <lineage>
        <taxon>Viruses</taxon>
        <taxon>Duplodnaviria</taxon>
        <taxon>Heunggongvirae</taxon>
        <taxon>Uroviricota</taxon>
        <taxon>Caudoviricetes</taxon>
        <taxon>Chimalliviridae</taxon>
        <taxon>Wellingtonvirus</taxon>
        <taxon>Wellingtonvirus wellington</taxon>
    </lineage>
</organism>
<dbReference type="RefSeq" id="YP_009278804.1">
    <property type="nucleotide sequence ID" value="NC_031010.1"/>
</dbReference>
<protein>
    <submittedName>
        <fullName evidence="1">Uncharacterized protein</fullName>
    </submittedName>
</protein>
<dbReference type="EMBL" id="KX397369">
    <property type="protein sequence ID" value="ANZ49551.1"/>
    <property type="molecule type" value="Genomic_DNA"/>
</dbReference>
<proteinExistence type="predicted"/>
<reference evidence="1 2" key="1">
    <citation type="submission" date="2016-06" db="EMBL/GenBank/DDBJ databases">
        <authorList>
            <person name="Kjaerup R.B."/>
            <person name="Dalgaard T.S."/>
            <person name="Juul-Madsen H.R."/>
        </authorList>
    </citation>
    <scope>NUCLEOTIDE SEQUENCE [LARGE SCALE GENOMIC DNA]</scope>
</reference>
<evidence type="ECO:0000313" key="2">
    <source>
        <dbReference type="Proteomes" id="UP000202923"/>
    </source>
</evidence>
<gene>
    <name evidence="1" type="ORF">KWAN_199</name>
</gene>
<dbReference type="KEGG" id="vg:29062043"/>
<dbReference type="Proteomes" id="UP000202923">
    <property type="component" value="Genome"/>
</dbReference>
<accession>A0A1B2IE52</accession>
<name>A0A1B2IE52_9CAUD</name>